<gene>
    <name evidence="14" type="primary">lig</name>
    <name evidence="17" type="ORF">FEJ81_10080</name>
</gene>
<dbReference type="InterPro" id="IPR000977">
    <property type="entry name" value="DNA_ligase_ATP-dep"/>
</dbReference>
<reference evidence="18" key="1">
    <citation type="submission" date="2019-05" db="EMBL/GenBank/DDBJ databases">
        <title>Genome sequence and methylation pattern of the halophilic Archaeon Natrinema versiforme BOL5-4.</title>
        <authorList>
            <person name="DasSarma P."/>
            <person name="Anton B.P."/>
            <person name="DasSarma S.L."/>
            <person name="Martinez F.L."/>
            <person name="Guzman D."/>
            <person name="Roberts R.J."/>
            <person name="DasSarma S."/>
        </authorList>
    </citation>
    <scope>NUCLEOTIDE SEQUENCE [LARGE SCALE GENOMIC DNA]</scope>
    <source>
        <strain evidence="18">BOL5-4</strain>
    </source>
</reference>
<dbReference type="Gene3D" id="3.30.470.30">
    <property type="entry name" value="DNA ligase/mRNA capping enzyme"/>
    <property type="match status" value="1"/>
</dbReference>
<feature type="active site" description="N6-AMP-lysine intermediate" evidence="14">
    <location>
        <position position="273"/>
    </location>
</feature>
<comment type="catalytic activity">
    <reaction evidence="14">
        <text>ATP + (deoxyribonucleotide)n-3'-hydroxyl + 5'-phospho-(deoxyribonucleotide)m = (deoxyribonucleotide)n+m + AMP + diphosphate.</text>
        <dbReference type="EC" id="6.5.1.1"/>
    </reaction>
</comment>
<feature type="binding site" evidence="14">
    <location>
        <position position="303"/>
    </location>
    <ligand>
        <name>ATP</name>
        <dbReference type="ChEBI" id="CHEBI:30616"/>
    </ligand>
</feature>
<dbReference type="CDD" id="cd07972">
    <property type="entry name" value="OBF_DNA_ligase_Arch_LigB"/>
    <property type="match status" value="1"/>
</dbReference>
<dbReference type="InterPro" id="IPR054890">
    <property type="entry name" value="LigA_Halo"/>
</dbReference>
<dbReference type="Gene3D" id="1.10.3260.10">
    <property type="entry name" value="DNA ligase, ATP-dependent, N-terminal domain"/>
    <property type="match status" value="1"/>
</dbReference>
<dbReference type="GO" id="GO:0051301">
    <property type="term" value="P:cell division"/>
    <property type="evidence" value="ECO:0007669"/>
    <property type="project" value="UniProtKB-KW"/>
</dbReference>
<feature type="binding site" evidence="14">
    <location>
        <position position="372"/>
    </location>
    <ligand>
        <name>ATP</name>
        <dbReference type="ChEBI" id="CHEBI:30616"/>
    </ligand>
</feature>
<dbReference type="GO" id="GO:0003910">
    <property type="term" value="F:DNA ligase (ATP) activity"/>
    <property type="evidence" value="ECO:0007669"/>
    <property type="project" value="UniProtKB-UniRule"/>
</dbReference>
<dbReference type="InterPro" id="IPR016059">
    <property type="entry name" value="DNA_ligase_ATP-dep_CS"/>
</dbReference>
<dbReference type="NCBIfam" id="TIGR00574">
    <property type="entry name" value="dnl1"/>
    <property type="match status" value="1"/>
</dbReference>
<keyword evidence="5 14" id="KW-0235">DNA replication</keyword>
<feature type="binding site" evidence="14">
    <location>
        <position position="271"/>
    </location>
    <ligand>
        <name>ATP</name>
        <dbReference type="ChEBI" id="CHEBI:30616"/>
    </ligand>
</feature>
<dbReference type="HAMAP" id="MF_00407">
    <property type="entry name" value="DNA_ligase"/>
    <property type="match status" value="1"/>
</dbReference>
<keyword evidence="4 14" id="KW-0132">Cell division</keyword>
<keyword evidence="7 14" id="KW-0547">Nucleotide-binding</keyword>
<dbReference type="GO" id="GO:0003677">
    <property type="term" value="F:DNA binding"/>
    <property type="evidence" value="ECO:0007669"/>
    <property type="project" value="InterPro"/>
</dbReference>
<evidence type="ECO:0000313" key="18">
    <source>
        <dbReference type="Proteomes" id="UP000302218"/>
    </source>
</evidence>
<evidence type="ECO:0000256" key="15">
    <source>
        <dbReference type="RuleBase" id="RU004196"/>
    </source>
</evidence>
<keyword evidence="6 14" id="KW-0479">Metal-binding</keyword>
<keyword evidence="3 14" id="KW-0436">Ligase</keyword>
<feature type="binding site" evidence="14">
    <location>
        <position position="278"/>
    </location>
    <ligand>
        <name>ATP</name>
        <dbReference type="ChEBI" id="CHEBI:30616"/>
    </ligand>
</feature>
<evidence type="ECO:0000256" key="6">
    <source>
        <dbReference type="ARBA" id="ARBA00022723"/>
    </source>
</evidence>
<organism evidence="17 18">
    <name type="scientific">Natrinema versiforme</name>
    <dbReference type="NCBI Taxonomy" id="88724"/>
    <lineage>
        <taxon>Archaea</taxon>
        <taxon>Methanobacteriati</taxon>
        <taxon>Methanobacteriota</taxon>
        <taxon>Stenosarchaea group</taxon>
        <taxon>Halobacteria</taxon>
        <taxon>Halobacteriales</taxon>
        <taxon>Natrialbaceae</taxon>
        <taxon>Natrinema</taxon>
    </lineage>
</organism>
<dbReference type="Gene3D" id="2.40.50.140">
    <property type="entry name" value="Nucleic acid-binding proteins"/>
    <property type="match status" value="1"/>
</dbReference>
<dbReference type="NCBIfam" id="NF041331">
    <property type="entry name" value="LigA_Halo"/>
    <property type="match status" value="1"/>
</dbReference>
<dbReference type="RefSeq" id="WP_138245171.1">
    <property type="nucleotide sequence ID" value="NZ_CP040330.1"/>
</dbReference>
<evidence type="ECO:0000256" key="2">
    <source>
        <dbReference type="ARBA" id="ARBA00013308"/>
    </source>
</evidence>
<dbReference type="OrthoDB" id="31274at2157"/>
<dbReference type="GeneID" id="40265623"/>
<sequence>MEFATFADRAGTIEAEPADLEIVAHVRELLADAGDDSEERRDSQDAVEPQTLEIAARFAQGRVFPAWDSTTLDIGPSACYEAIARAAGTNVSSDDVEDRLAEVGEIGDVAASYDFGGQQGLGAFTGGDTDGGTGGDLTVREVADTLADLAAAEGSGSHDRKVDLLFGLFNRCSSEEARYLARLVLSEMRIGVGEGTVRDAIADAFDVPEERVERALQVSNDYGQVARIACDEGVDGLDAMDLAVGRPVQAMLAQAGTVTDALEEWETAAVEWKYDGARVQLHHDPDGLGESGGSTAETRVFSRNMEEVTDALPEVVEFAASNLEEPAILDGEVVAIDEDGSPLPFQEVLKRFRRKHDVAKAREDVSVRPVFFDCLHAGGEDLLEEPLTARHDRLRSVLIGADSDAVDDAGSDAATVDDEDIEGLSLLWRTDDPDEIEAIDADALEAGHEGIMLKNPESTYSPGRRGKHWRKRKPDVETLDCVVTGAEWGEGRRATFLGTFELSVRAGDNLKTVGKVATGITDEKLAELTDLLEPHIAAEEGQAVDLEPEVVFEVGYEEIQSSPTYSSGYALRFPRFQGVRYDKDPEGADSLERIERLRE</sequence>
<dbReference type="PANTHER" id="PTHR45674:SF7">
    <property type="entry name" value="DNA LIGASE"/>
    <property type="match status" value="1"/>
</dbReference>
<evidence type="ECO:0000256" key="11">
    <source>
        <dbReference type="ARBA" id="ARBA00023172"/>
    </source>
</evidence>
<keyword evidence="11 14" id="KW-0233">DNA recombination</keyword>
<dbReference type="SUPFAM" id="SSF50249">
    <property type="entry name" value="Nucleic acid-binding proteins"/>
    <property type="match status" value="1"/>
</dbReference>
<comment type="cofactor">
    <cofactor evidence="14">
        <name>Mg(2+)</name>
        <dbReference type="ChEBI" id="CHEBI:18420"/>
    </cofactor>
</comment>
<keyword evidence="9 14" id="KW-0067">ATP-binding</keyword>
<dbReference type="GO" id="GO:0071897">
    <property type="term" value="P:DNA biosynthetic process"/>
    <property type="evidence" value="ECO:0007669"/>
    <property type="project" value="InterPro"/>
</dbReference>
<dbReference type="GO" id="GO:0005524">
    <property type="term" value="F:ATP binding"/>
    <property type="evidence" value="ECO:0007669"/>
    <property type="project" value="UniProtKB-UniRule"/>
</dbReference>
<accession>A0A4P8WH63</accession>
<feature type="domain" description="ATP-dependent DNA ligase family profile" evidence="16">
    <location>
        <begin position="360"/>
        <end position="506"/>
    </location>
</feature>
<dbReference type="InterPro" id="IPR050191">
    <property type="entry name" value="ATP-dep_DNA_ligase"/>
</dbReference>
<dbReference type="Pfam" id="PF04679">
    <property type="entry name" value="DNA_ligase_A_C"/>
    <property type="match status" value="1"/>
</dbReference>
<dbReference type="KEGG" id="nvr:FEJ81_10080"/>
<evidence type="ECO:0000256" key="12">
    <source>
        <dbReference type="ARBA" id="ARBA00023204"/>
    </source>
</evidence>
<dbReference type="SUPFAM" id="SSF117018">
    <property type="entry name" value="ATP-dependent DNA ligase DNA-binding domain"/>
    <property type="match status" value="1"/>
</dbReference>
<dbReference type="InterPro" id="IPR012340">
    <property type="entry name" value="NA-bd_OB-fold"/>
</dbReference>
<evidence type="ECO:0000256" key="3">
    <source>
        <dbReference type="ARBA" id="ARBA00022598"/>
    </source>
</evidence>
<keyword evidence="10 14" id="KW-0460">Magnesium</keyword>
<dbReference type="CDD" id="cd07901">
    <property type="entry name" value="Adenylation_DNA_ligase_Arch_LigB"/>
    <property type="match status" value="1"/>
</dbReference>
<dbReference type="InterPro" id="IPR012309">
    <property type="entry name" value="DNA_ligase_ATP-dep_C"/>
</dbReference>
<evidence type="ECO:0000256" key="8">
    <source>
        <dbReference type="ARBA" id="ARBA00022763"/>
    </source>
</evidence>
<dbReference type="SUPFAM" id="SSF56091">
    <property type="entry name" value="DNA ligase/mRNA capping enzyme, catalytic domain"/>
    <property type="match status" value="1"/>
</dbReference>
<dbReference type="InterPro" id="IPR022865">
    <property type="entry name" value="DNA_ligae_ATP-dep_bac/arc"/>
</dbReference>
<feature type="binding site" evidence="14">
    <location>
        <position position="471"/>
    </location>
    <ligand>
        <name>ATP</name>
        <dbReference type="ChEBI" id="CHEBI:30616"/>
    </ligand>
</feature>
<dbReference type="GO" id="GO:0006310">
    <property type="term" value="P:DNA recombination"/>
    <property type="evidence" value="ECO:0007669"/>
    <property type="project" value="UniProtKB-UniRule"/>
</dbReference>
<keyword evidence="13 14" id="KW-0131">Cell cycle</keyword>
<keyword evidence="8 14" id="KW-0227">DNA damage</keyword>
<feature type="binding site" evidence="14">
    <location>
        <position position="332"/>
    </location>
    <ligand>
        <name>ATP</name>
        <dbReference type="ChEBI" id="CHEBI:30616"/>
    </ligand>
</feature>
<keyword evidence="12 14" id="KW-0234">DNA repair</keyword>
<evidence type="ECO:0000259" key="16">
    <source>
        <dbReference type="PROSITE" id="PS50160"/>
    </source>
</evidence>
<evidence type="ECO:0000256" key="10">
    <source>
        <dbReference type="ARBA" id="ARBA00022842"/>
    </source>
</evidence>
<evidence type="ECO:0000256" key="13">
    <source>
        <dbReference type="ARBA" id="ARBA00023306"/>
    </source>
</evidence>
<dbReference type="AlphaFoldDB" id="A0A4P8WH63"/>
<protein>
    <recommendedName>
        <fullName evidence="2 14">DNA ligase</fullName>
        <ecNumber evidence="14">6.5.1.1</ecNumber>
    </recommendedName>
    <alternativeName>
        <fullName evidence="14">Polydeoxyribonucleotide synthase [ATP]</fullName>
    </alternativeName>
</protein>
<name>A0A4P8WH63_9EURY</name>
<evidence type="ECO:0000256" key="14">
    <source>
        <dbReference type="HAMAP-Rule" id="MF_00407"/>
    </source>
</evidence>
<dbReference type="FunFam" id="1.10.3260.10:FF:000007">
    <property type="entry name" value="DNA ligase"/>
    <property type="match status" value="1"/>
</dbReference>
<feature type="binding site" evidence="14">
    <location>
        <position position="465"/>
    </location>
    <ligand>
        <name>ATP</name>
        <dbReference type="ChEBI" id="CHEBI:30616"/>
    </ligand>
</feature>
<dbReference type="GO" id="GO:0046872">
    <property type="term" value="F:metal ion binding"/>
    <property type="evidence" value="ECO:0007669"/>
    <property type="project" value="UniProtKB-KW"/>
</dbReference>
<dbReference type="Proteomes" id="UP000302218">
    <property type="component" value="Chromosome"/>
</dbReference>
<evidence type="ECO:0000256" key="9">
    <source>
        <dbReference type="ARBA" id="ARBA00022840"/>
    </source>
</evidence>
<evidence type="ECO:0000313" key="17">
    <source>
        <dbReference type="EMBL" id="QCS42689.1"/>
    </source>
</evidence>
<evidence type="ECO:0000256" key="7">
    <source>
        <dbReference type="ARBA" id="ARBA00022741"/>
    </source>
</evidence>
<dbReference type="PROSITE" id="PS50160">
    <property type="entry name" value="DNA_LIGASE_A3"/>
    <property type="match status" value="1"/>
</dbReference>
<dbReference type="GO" id="GO:0006273">
    <property type="term" value="P:lagging strand elongation"/>
    <property type="evidence" value="ECO:0007669"/>
    <property type="project" value="TreeGrafter"/>
</dbReference>
<proteinExistence type="inferred from homology"/>
<dbReference type="EC" id="6.5.1.1" evidence="14"/>
<dbReference type="GO" id="GO:0006281">
    <property type="term" value="P:DNA repair"/>
    <property type="evidence" value="ECO:0007669"/>
    <property type="project" value="UniProtKB-UniRule"/>
</dbReference>
<dbReference type="PROSITE" id="PS00697">
    <property type="entry name" value="DNA_LIGASE_A1"/>
    <property type="match status" value="1"/>
</dbReference>
<comment type="function">
    <text evidence="14">DNA ligase that seals nicks in double-stranded DNA during DNA replication, DNA recombination and DNA repair.</text>
</comment>
<dbReference type="Pfam" id="PF01068">
    <property type="entry name" value="DNA_ligase_A_M"/>
    <property type="match status" value="1"/>
</dbReference>
<dbReference type="EMBL" id="CP040330">
    <property type="protein sequence ID" value="QCS42689.1"/>
    <property type="molecule type" value="Genomic_DNA"/>
</dbReference>
<dbReference type="InterPro" id="IPR036599">
    <property type="entry name" value="DNA_ligase_N_sf"/>
</dbReference>
<dbReference type="InterPro" id="IPR012308">
    <property type="entry name" value="DNA_ligase_ATP-dep_N"/>
</dbReference>
<dbReference type="InterPro" id="IPR012310">
    <property type="entry name" value="DNA_ligase_ATP-dep_cent"/>
</dbReference>
<evidence type="ECO:0000256" key="4">
    <source>
        <dbReference type="ARBA" id="ARBA00022618"/>
    </source>
</evidence>
<comment type="similarity">
    <text evidence="1 14 15">Belongs to the ATP-dependent DNA ligase family.</text>
</comment>
<dbReference type="PANTHER" id="PTHR45674">
    <property type="entry name" value="DNA LIGASE 1/3 FAMILY MEMBER"/>
    <property type="match status" value="1"/>
</dbReference>
<evidence type="ECO:0000256" key="1">
    <source>
        <dbReference type="ARBA" id="ARBA00007572"/>
    </source>
</evidence>
<dbReference type="Pfam" id="PF04675">
    <property type="entry name" value="DNA_ligase_A_N"/>
    <property type="match status" value="1"/>
</dbReference>
<evidence type="ECO:0000256" key="5">
    <source>
        <dbReference type="ARBA" id="ARBA00022705"/>
    </source>
</evidence>